<dbReference type="AlphaFoldDB" id="A0AAU0UL90"/>
<dbReference type="KEGG" id="dbc:MFMK1_001687"/>
<dbReference type="InterPro" id="IPR014362">
    <property type="entry name" value="Glu_DH"/>
</dbReference>
<evidence type="ECO:0000313" key="11">
    <source>
        <dbReference type="Proteomes" id="UP001329915"/>
    </source>
</evidence>
<dbReference type="Pfam" id="PF02812">
    <property type="entry name" value="ELFV_dehydrog_N"/>
    <property type="match status" value="1"/>
</dbReference>
<evidence type="ECO:0000259" key="9">
    <source>
        <dbReference type="SMART" id="SM00839"/>
    </source>
</evidence>
<sequence>MKFKGVGKMGILEETKGLVENSIQELGLPKAVFEHLKEPQRLMIVNIPVRLDSGEVKSFIGYRAQHCNVLGPFKGGIRFHPQVTIDEVKALSMWMSLKCAVVEVPYGGGKGGVVCNPKEMSEDEIERLSRGYIRSMLKIIGPEQDIPAPDVYTNPQIMAWMADEYSSAKGHNEWGIVTGKPLIVGGSLGRLEATSRGCYFVVEDAIEKLGLSMQGLKVAIQGFGNVGSYAAKLLADAGAKVIAVSDSGGGIYHEDGLPVDKLMEHKVKEGTVSSYPQGKRISNEELLILECDVLVPAALENQLTSNNAPNVKAKIIVEAANGPTTAEADSILTDKGILICPDILANAGGVVVSYFEWVQDLESFYWSEEQVNSRLQLKMADAFRRVYDFCQRQEVPMRKAAYMLAVKRLGEGMLTRGWVKK</sequence>
<evidence type="ECO:0000256" key="3">
    <source>
        <dbReference type="ARBA" id="ARBA00023002"/>
    </source>
</evidence>
<gene>
    <name evidence="10" type="ORF">MFMK1_001687</name>
</gene>
<dbReference type="GO" id="GO:0000166">
    <property type="term" value="F:nucleotide binding"/>
    <property type="evidence" value="ECO:0007669"/>
    <property type="project" value="UniProtKB-KW"/>
</dbReference>
<dbReference type="PANTHER" id="PTHR11606">
    <property type="entry name" value="GLUTAMATE DEHYDROGENASE"/>
    <property type="match status" value="1"/>
</dbReference>
<dbReference type="SMART" id="SM00839">
    <property type="entry name" value="ELFV_dehydrog"/>
    <property type="match status" value="1"/>
</dbReference>
<feature type="binding site" evidence="6">
    <location>
        <position position="74"/>
    </location>
    <ligand>
        <name>substrate</name>
    </ligand>
</feature>
<protein>
    <recommendedName>
        <fullName evidence="2 4">Glutamate dehydrogenase</fullName>
    </recommendedName>
</protein>
<dbReference type="Proteomes" id="UP001329915">
    <property type="component" value="Chromosome"/>
</dbReference>
<dbReference type="InterPro" id="IPR033922">
    <property type="entry name" value="NAD_bind_Glu_DH"/>
</dbReference>
<dbReference type="SUPFAM" id="SSF53223">
    <property type="entry name" value="Aminoacid dehydrogenase-like, N-terminal domain"/>
    <property type="match status" value="1"/>
</dbReference>
<feature type="binding site" evidence="6">
    <location>
        <position position="98"/>
    </location>
    <ligand>
        <name>substrate</name>
    </ligand>
</feature>
<feature type="binding site" evidence="6">
    <location>
        <position position="225"/>
    </location>
    <ligand>
        <name>NAD(+)</name>
        <dbReference type="ChEBI" id="CHEBI:57540"/>
    </ligand>
</feature>
<keyword evidence="6" id="KW-0520">NAD</keyword>
<dbReference type="SUPFAM" id="SSF51735">
    <property type="entry name" value="NAD(P)-binding Rossmann-fold domains"/>
    <property type="match status" value="1"/>
</dbReference>
<dbReference type="Gene3D" id="3.40.50.720">
    <property type="entry name" value="NAD(P)-binding Rossmann-like Domain"/>
    <property type="match status" value="1"/>
</dbReference>
<comment type="similarity">
    <text evidence="1 4 8">Belongs to the Glu/Leu/Phe/Val dehydrogenases family.</text>
</comment>
<reference evidence="10 11" key="1">
    <citation type="submission" date="2023-04" db="EMBL/GenBank/DDBJ databases">
        <authorList>
            <person name="Hsu D."/>
        </authorList>
    </citation>
    <scope>NUCLEOTIDE SEQUENCE [LARGE SCALE GENOMIC DNA]</scope>
    <source>
        <strain evidence="10 11">MK1</strain>
    </source>
</reference>
<evidence type="ECO:0000256" key="6">
    <source>
        <dbReference type="PIRSR" id="PIRSR000185-2"/>
    </source>
</evidence>
<evidence type="ECO:0000256" key="2">
    <source>
        <dbReference type="ARBA" id="ARBA00012896"/>
    </source>
</evidence>
<evidence type="ECO:0000256" key="5">
    <source>
        <dbReference type="PIRSR" id="PIRSR000185-1"/>
    </source>
</evidence>
<evidence type="ECO:0000256" key="7">
    <source>
        <dbReference type="PIRSR" id="PIRSR000185-3"/>
    </source>
</evidence>
<dbReference type="InterPro" id="IPR006096">
    <property type="entry name" value="Glu/Leu/Phe/Val/Trp_DH_C"/>
</dbReference>
<organism evidence="10 11">
    <name type="scientific">Metallumcola ferriviriculae</name>
    <dbReference type="NCBI Taxonomy" id="3039180"/>
    <lineage>
        <taxon>Bacteria</taxon>
        <taxon>Bacillati</taxon>
        <taxon>Bacillota</taxon>
        <taxon>Clostridia</taxon>
        <taxon>Neomoorellales</taxon>
        <taxon>Desulfitibacteraceae</taxon>
        <taxon>Metallumcola</taxon>
    </lineage>
</organism>
<proteinExistence type="inferred from homology"/>
<dbReference type="InterPro" id="IPR036291">
    <property type="entry name" value="NAD(P)-bd_dom_sf"/>
</dbReference>
<dbReference type="PIRSF" id="PIRSF000185">
    <property type="entry name" value="Glu_DH"/>
    <property type="match status" value="1"/>
</dbReference>
<dbReference type="FunFam" id="3.40.50.10860:FF:000003">
    <property type="entry name" value="Glutamate dehydrogenase"/>
    <property type="match status" value="1"/>
</dbReference>
<feature type="binding site" evidence="6">
    <location>
        <position position="353"/>
    </location>
    <ligand>
        <name>substrate</name>
    </ligand>
</feature>
<dbReference type="GO" id="GO:0006538">
    <property type="term" value="P:L-glutamate catabolic process"/>
    <property type="evidence" value="ECO:0007669"/>
    <property type="project" value="TreeGrafter"/>
</dbReference>
<dbReference type="InterPro" id="IPR006095">
    <property type="entry name" value="Glu/Leu/Phe/Val/Trp_DH"/>
</dbReference>
<evidence type="ECO:0000256" key="1">
    <source>
        <dbReference type="ARBA" id="ARBA00006382"/>
    </source>
</evidence>
<keyword evidence="11" id="KW-1185">Reference proteome</keyword>
<dbReference type="GO" id="GO:0004352">
    <property type="term" value="F:glutamate dehydrogenase (NAD+) activity"/>
    <property type="evidence" value="ECO:0007669"/>
    <property type="project" value="TreeGrafter"/>
</dbReference>
<feature type="binding site" evidence="6">
    <location>
        <position position="194"/>
    </location>
    <ligand>
        <name>NAD(+)</name>
        <dbReference type="ChEBI" id="CHEBI:57540"/>
    </ligand>
</feature>
<feature type="site" description="Important for catalysis" evidence="7">
    <location>
        <position position="150"/>
    </location>
</feature>
<evidence type="ECO:0000313" key="10">
    <source>
        <dbReference type="EMBL" id="WRO21866.1"/>
    </source>
</evidence>
<feature type="domain" description="Glutamate/phenylalanine/leucine/valine/L-tryptophan dehydrogenase C-terminal" evidence="9">
    <location>
        <begin position="187"/>
        <end position="417"/>
    </location>
</feature>
<evidence type="ECO:0000256" key="4">
    <source>
        <dbReference type="PIRNR" id="PIRNR000185"/>
    </source>
</evidence>
<name>A0AAU0UL90_9FIRM</name>
<keyword evidence="3 4" id="KW-0560">Oxidoreductase</keyword>
<dbReference type="InterPro" id="IPR046346">
    <property type="entry name" value="Aminoacid_DH-like_N_sf"/>
</dbReference>
<dbReference type="CDD" id="cd01076">
    <property type="entry name" value="NAD_bind_1_Glu_DH"/>
    <property type="match status" value="1"/>
</dbReference>
<dbReference type="PROSITE" id="PS00074">
    <property type="entry name" value="GLFV_DEHYDROGENASE"/>
    <property type="match status" value="1"/>
</dbReference>
<feature type="active site" description="Proton donor" evidence="5">
    <location>
        <position position="110"/>
    </location>
</feature>
<dbReference type="PANTHER" id="PTHR11606:SF13">
    <property type="entry name" value="GLUTAMATE DEHYDROGENASE 1, MITOCHONDRIAL"/>
    <property type="match status" value="1"/>
</dbReference>
<dbReference type="InterPro" id="IPR006097">
    <property type="entry name" value="Glu/Leu/Phe/Val/Trp_DH_dimer"/>
</dbReference>
<accession>A0AAU0UL90</accession>
<keyword evidence="6" id="KW-0547">Nucleotide-binding</keyword>
<dbReference type="Pfam" id="PF00208">
    <property type="entry name" value="ELFV_dehydrog"/>
    <property type="match status" value="1"/>
</dbReference>
<dbReference type="PRINTS" id="PR00082">
    <property type="entry name" value="GLFDHDRGNASE"/>
</dbReference>
<dbReference type="InterPro" id="IPR033524">
    <property type="entry name" value="Glu/Leu/Phe/Val_DH_AS"/>
</dbReference>
<dbReference type="EMBL" id="CP121694">
    <property type="protein sequence ID" value="WRO21866.1"/>
    <property type="molecule type" value="Genomic_DNA"/>
</dbReference>
<evidence type="ECO:0000256" key="8">
    <source>
        <dbReference type="RuleBase" id="RU004417"/>
    </source>
</evidence>
<dbReference type="Gene3D" id="3.40.50.10860">
    <property type="entry name" value="Leucine Dehydrogenase, chain A, domain 1"/>
    <property type="match status" value="1"/>
</dbReference>